<evidence type="ECO:0000313" key="3">
    <source>
        <dbReference type="Proteomes" id="UP000811609"/>
    </source>
</evidence>
<gene>
    <name evidence="2" type="ORF">CIPAW_06G041500</name>
</gene>
<dbReference type="EMBL" id="CM031814">
    <property type="protein sequence ID" value="KAG6650408.1"/>
    <property type="molecule type" value="Genomic_DNA"/>
</dbReference>
<comment type="caution">
    <text evidence="2">The sequence shown here is derived from an EMBL/GenBank/DDBJ whole genome shotgun (WGS) entry which is preliminary data.</text>
</comment>
<name>A0A8T1Q7N7_CARIL</name>
<proteinExistence type="predicted"/>
<evidence type="ECO:0000313" key="2">
    <source>
        <dbReference type="EMBL" id="KAG6650408.1"/>
    </source>
</evidence>
<accession>A0A8T1Q7N7</accession>
<protein>
    <submittedName>
        <fullName evidence="2">Uncharacterized protein</fullName>
    </submittedName>
</protein>
<organism evidence="2 3">
    <name type="scientific">Carya illinoinensis</name>
    <name type="common">Pecan</name>
    <dbReference type="NCBI Taxonomy" id="32201"/>
    <lineage>
        <taxon>Eukaryota</taxon>
        <taxon>Viridiplantae</taxon>
        <taxon>Streptophyta</taxon>
        <taxon>Embryophyta</taxon>
        <taxon>Tracheophyta</taxon>
        <taxon>Spermatophyta</taxon>
        <taxon>Magnoliopsida</taxon>
        <taxon>eudicotyledons</taxon>
        <taxon>Gunneridae</taxon>
        <taxon>Pentapetalae</taxon>
        <taxon>rosids</taxon>
        <taxon>fabids</taxon>
        <taxon>Fagales</taxon>
        <taxon>Juglandaceae</taxon>
        <taxon>Carya</taxon>
    </lineage>
</organism>
<feature type="transmembrane region" description="Helical" evidence="1">
    <location>
        <begin position="6"/>
        <end position="22"/>
    </location>
</feature>
<keyword evidence="1" id="KW-0472">Membrane</keyword>
<keyword evidence="1" id="KW-0812">Transmembrane</keyword>
<evidence type="ECO:0000256" key="1">
    <source>
        <dbReference type="SAM" id="Phobius"/>
    </source>
</evidence>
<keyword evidence="3" id="KW-1185">Reference proteome</keyword>
<reference evidence="2" key="1">
    <citation type="submission" date="2020-12" db="EMBL/GenBank/DDBJ databases">
        <title>WGS assembly of Carya illinoinensis cv. Pawnee.</title>
        <authorList>
            <person name="Platts A."/>
            <person name="Shu S."/>
            <person name="Wright S."/>
            <person name="Barry K."/>
            <person name="Edger P."/>
            <person name="Pires J.C."/>
            <person name="Schmutz J."/>
        </authorList>
    </citation>
    <scope>NUCLEOTIDE SEQUENCE</scope>
    <source>
        <tissue evidence="2">Leaf</tissue>
    </source>
</reference>
<dbReference type="Proteomes" id="UP000811609">
    <property type="component" value="Chromosome 6"/>
</dbReference>
<sequence length="79" mass="8599">MALGTIYATVPAFVAAAALYFLDRKPSTQPQEHGGGIGAYIRNMVTEAKEEVKTSRMPKLAPQFDGLHCFETLLSLLSK</sequence>
<dbReference type="AlphaFoldDB" id="A0A8T1Q7N7"/>
<keyword evidence="1" id="KW-1133">Transmembrane helix</keyword>